<dbReference type="RefSeq" id="WP_191784294.1">
    <property type="nucleotide sequence ID" value="NZ_JACSQV010000014.1"/>
</dbReference>
<reference evidence="2 3" key="1">
    <citation type="submission" date="2020-08" db="EMBL/GenBank/DDBJ databases">
        <title>A Genomic Blueprint of the Chicken Gut Microbiome.</title>
        <authorList>
            <person name="Gilroy R."/>
            <person name="Ravi A."/>
            <person name="Getino M."/>
            <person name="Pursley I."/>
            <person name="Horton D.L."/>
            <person name="Alikhan N.-F."/>
            <person name="Baker D."/>
            <person name="Gharbi K."/>
            <person name="Hall N."/>
            <person name="Watson M."/>
            <person name="Adriaenssens E.M."/>
            <person name="Foster-Nyarko E."/>
            <person name="Jarju S."/>
            <person name="Secka A."/>
            <person name="Antonio M."/>
            <person name="Oren A."/>
            <person name="Chaudhuri R."/>
            <person name="La Ragione R.M."/>
            <person name="Hildebrand F."/>
            <person name="Pallen M.J."/>
        </authorList>
    </citation>
    <scope>NUCLEOTIDE SEQUENCE [LARGE SCALE GENOMIC DNA]</scope>
    <source>
        <strain evidence="2 3">Sa3CUA2</strain>
    </source>
</reference>
<dbReference type="PROSITE" id="PS51820">
    <property type="entry name" value="PA14"/>
    <property type="match status" value="1"/>
</dbReference>
<evidence type="ECO:0000313" key="2">
    <source>
        <dbReference type="EMBL" id="MBD7919644.1"/>
    </source>
</evidence>
<dbReference type="Pfam" id="PF07691">
    <property type="entry name" value="PA14"/>
    <property type="match status" value="1"/>
</dbReference>
<accession>A0ABR8QH51</accession>
<comment type="caution">
    <text evidence="2">The sequence shown here is derived from an EMBL/GenBank/DDBJ whole genome shotgun (WGS) entry which is preliminary data.</text>
</comment>
<dbReference type="Proteomes" id="UP000604241">
    <property type="component" value="Unassembled WGS sequence"/>
</dbReference>
<dbReference type="InterPro" id="IPR006530">
    <property type="entry name" value="YD"/>
</dbReference>
<dbReference type="Gene3D" id="2.180.10.10">
    <property type="entry name" value="RHS repeat-associated core"/>
    <property type="match status" value="1"/>
</dbReference>
<evidence type="ECO:0000313" key="3">
    <source>
        <dbReference type="Proteomes" id="UP000604241"/>
    </source>
</evidence>
<dbReference type="SMART" id="SM00758">
    <property type="entry name" value="PA14"/>
    <property type="match status" value="1"/>
</dbReference>
<sequence>MRIVDPGDEVTDFEYASSGELVGLRTPAITDWLAADPARAVSPANKVAIAYDRAGPSTVAPKATSITLPAADGVATAGRLTTSFVYADAGTTHVDRTGVPGHARTVTFDGAWRQTSDVSALGLRSSQTWDAAKDLVLSQTDTAGRTSTTIYDARDRATDSYGPAPTSCFGADRRPTAACAASVAHTSTGFDEGMRGLNVAYYAGAGLAGSPKAFALGLTTGGLSRNWATGMPDAAITAAPWGARLTGVLTFPQAGTYTLTATADDSVRVWVDDVLVVSPPDLVAVAGTVVRAAAGPARVRVDYVNKAGAASLSLSWAGPGVTSGVIPDAALQPDYGLATSTTVDDAVPGTVPSGTPAVAAGQVPVQRSRTGFGSEPWLGRATTSVEDPEGLALTTTTAFESGGFGRRTARWLPAATAGGTLSAARGTTYGYYGSSDTQPSVCSVPAGAKPAGLLKTTTEPTPAAGEPVVTSVVYDHLGRAVGTRVSGAQGWTCSTYDARGRVTKVTYPALGSTAARTVSTSYAVGGDPLVSATTDSSSPGSGTTTTRVDLLGRVVSYTDVWGVVTTTTYDGAGRPSASRTAVGAQVFDSSVEYDADGRAVRLLDGGKVVAVPVYGPGGDVVSVSYPAGSGAAGNGTGVAIARDPAGALAQLVWSFVGSGPVTDRVVRSQSGRVLSATLSEGATSGSSSYWYDGAGRLVRAVIPRHDLSYSFAAAGGCGVNPRAGANGNRTSSRDVFDGVAVTTVTSCFDHADRLTGTTVTDPPVGASPVSRTVLPASIAYDVSGNTTGLAGQTFGYDQADRRVSSADGDGASVLYGRDASDRIVQRTQTVAGSTSVVRYGFSGAGDSPDLLLDAAGVVTARVMTLPGGVVVNLPVAGEAVWSYPNIHGDVVATANGAGARTGALVWYDPFGQPVDPTTGLIGTAGADDAVADNLPGEADNAWVGQHQKLYEHAGQLAAIEMGARVYLAGLGRFLSVDPVEGGVDNAYVYPTDPINAYDLSGMFNWRRLGGVLETVSSVVAFCPLPACQAVTLATGIAAGAAYAIGGHRSAARRAVAGAALNVVTGGLGSLVRAGTVAKGGFMALSKGGRMRVLAREGAMGVAWHSAKNATRNRFLAKALVAQTWWASTVTSRFGGKRR</sequence>
<protein>
    <recommendedName>
        <fullName evidence="1">PA14 domain-containing protein</fullName>
    </recommendedName>
</protein>
<name>A0ABR8QH51_9CELL</name>
<evidence type="ECO:0000259" key="1">
    <source>
        <dbReference type="PROSITE" id="PS51820"/>
    </source>
</evidence>
<dbReference type="NCBIfam" id="TIGR01643">
    <property type="entry name" value="YD_repeat_2x"/>
    <property type="match status" value="1"/>
</dbReference>
<proteinExistence type="predicted"/>
<gene>
    <name evidence="2" type="ORF">H9657_15345</name>
</gene>
<dbReference type="Gene3D" id="3.90.182.10">
    <property type="entry name" value="Toxin - Anthrax Protective Antigen,domain 1"/>
    <property type="match status" value="1"/>
</dbReference>
<dbReference type="SUPFAM" id="SSF56988">
    <property type="entry name" value="Anthrax protective antigen"/>
    <property type="match status" value="1"/>
</dbReference>
<dbReference type="InterPro" id="IPR037524">
    <property type="entry name" value="PA14/GLEYA"/>
</dbReference>
<organism evidence="2 3">
    <name type="scientific">Cellulomonas avistercoris</name>
    <dbReference type="NCBI Taxonomy" id="2762242"/>
    <lineage>
        <taxon>Bacteria</taxon>
        <taxon>Bacillati</taxon>
        <taxon>Actinomycetota</taxon>
        <taxon>Actinomycetes</taxon>
        <taxon>Micrococcales</taxon>
        <taxon>Cellulomonadaceae</taxon>
        <taxon>Cellulomonas</taxon>
    </lineage>
</organism>
<feature type="domain" description="PA14" evidence="1">
    <location>
        <begin position="192"/>
        <end position="330"/>
    </location>
</feature>
<dbReference type="EMBL" id="JACSQV010000014">
    <property type="protein sequence ID" value="MBD7919644.1"/>
    <property type="molecule type" value="Genomic_DNA"/>
</dbReference>
<dbReference type="InterPro" id="IPR011658">
    <property type="entry name" value="PA14_dom"/>
</dbReference>
<keyword evidence="3" id="KW-1185">Reference proteome</keyword>